<reference evidence="13 14" key="1">
    <citation type="submission" date="2016-07" db="EMBL/GenBank/DDBJ databases">
        <title>Draft genome of the white-rot fungus Obba rivulosa 3A-2.</title>
        <authorList>
            <consortium name="DOE Joint Genome Institute"/>
            <person name="Miettinen O."/>
            <person name="Riley R."/>
            <person name="Acob R."/>
            <person name="Barry K."/>
            <person name="Cullen D."/>
            <person name="De Vries R."/>
            <person name="Hainaut M."/>
            <person name="Hatakka A."/>
            <person name="Henrissat B."/>
            <person name="Hilden K."/>
            <person name="Kuo R."/>
            <person name="Labutti K."/>
            <person name="Lipzen A."/>
            <person name="Makela M.R."/>
            <person name="Sandor L."/>
            <person name="Spatafora J.W."/>
            <person name="Grigoriev I.V."/>
            <person name="Hibbett D.S."/>
        </authorList>
    </citation>
    <scope>NUCLEOTIDE SEQUENCE [LARGE SCALE GENOMIC DNA]</scope>
    <source>
        <strain evidence="13 14">3A-2</strain>
    </source>
</reference>
<dbReference type="PROSITE" id="PS51684">
    <property type="entry name" value="SAM_MT_TRM5_TYW2"/>
    <property type="match status" value="1"/>
</dbReference>
<evidence type="ECO:0000256" key="10">
    <source>
        <dbReference type="HAMAP-Rule" id="MF_03152"/>
    </source>
</evidence>
<accession>A0A8E2DIQ1</accession>
<evidence type="ECO:0000256" key="11">
    <source>
        <dbReference type="SAM" id="MobiDB-lite"/>
    </source>
</evidence>
<keyword evidence="5 10" id="KW-0949">S-adenosyl-L-methionine</keyword>
<keyword evidence="4 10" id="KW-0808">Transferase</keyword>
<dbReference type="Pfam" id="PF02475">
    <property type="entry name" value="TRM5-TYW2_MTfase"/>
    <property type="match status" value="1"/>
</dbReference>
<feature type="binding site" evidence="10">
    <location>
        <begin position="259"/>
        <end position="260"/>
    </location>
    <ligand>
        <name>S-adenosyl-L-methionine</name>
        <dbReference type="ChEBI" id="CHEBI:59789"/>
    </ligand>
</feature>
<evidence type="ECO:0000259" key="12">
    <source>
        <dbReference type="PROSITE" id="PS51684"/>
    </source>
</evidence>
<dbReference type="Proteomes" id="UP000250043">
    <property type="component" value="Unassembled WGS sequence"/>
</dbReference>
<evidence type="ECO:0000256" key="1">
    <source>
        <dbReference type="ARBA" id="ARBA00009775"/>
    </source>
</evidence>
<feature type="domain" description="SAM-dependent methyltransferase TRM5/TYW2-type" evidence="12">
    <location>
        <begin position="129"/>
        <end position="436"/>
    </location>
</feature>
<evidence type="ECO:0000256" key="2">
    <source>
        <dbReference type="ARBA" id="ARBA00022490"/>
    </source>
</evidence>
<gene>
    <name evidence="10" type="primary">TRM5</name>
    <name evidence="13" type="ORF">OBBRIDRAFT_732408</name>
</gene>
<dbReference type="InterPro" id="IPR056743">
    <property type="entry name" value="TRM5-TYW2-like_MTfase"/>
</dbReference>
<dbReference type="PANTHER" id="PTHR23245:SF36">
    <property type="entry name" value="TRNA (GUANINE(37)-N1)-METHYLTRANSFERASE"/>
    <property type="match status" value="1"/>
</dbReference>
<comment type="catalytic activity">
    <reaction evidence="9 10">
        <text>guanosine(37) in tRNA + S-adenosyl-L-methionine = N(1)-methylguanosine(37) in tRNA + S-adenosyl-L-homocysteine + H(+)</text>
        <dbReference type="Rhea" id="RHEA:36899"/>
        <dbReference type="Rhea" id="RHEA-COMP:10145"/>
        <dbReference type="Rhea" id="RHEA-COMP:10147"/>
        <dbReference type="ChEBI" id="CHEBI:15378"/>
        <dbReference type="ChEBI" id="CHEBI:57856"/>
        <dbReference type="ChEBI" id="CHEBI:59789"/>
        <dbReference type="ChEBI" id="CHEBI:73542"/>
        <dbReference type="ChEBI" id="CHEBI:74269"/>
        <dbReference type="EC" id="2.1.1.228"/>
    </reaction>
</comment>
<dbReference type="GO" id="GO:0005634">
    <property type="term" value="C:nucleus"/>
    <property type="evidence" value="ECO:0007669"/>
    <property type="project" value="UniProtKB-SubCell"/>
</dbReference>
<dbReference type="InterPro" id="IPR030382">
    <property type="entry name" value="MeTrfase_TRM5/TYW2"/>
</dbReference>
<organism evidence="13 14">
    <name type="scientific">Obba rivulosa</name>
    <dbReference type="NCBI Taxonomy" id="1052685"/>
    <lineage>
        <taxon>Eukaryota</taxon>
        <taxon>Fungi</taxon>
        <taxon>Dikarya</taxon>
        <taxon>Basidiomycota</taxon>
        <taxon>Agaricomycotina</taxon>
        <taxon>Agaricomycetes</taxon>
        <taxon>Polyporales</taxon>
        <taxon>Gelatoporiaceae</taxon>
        <taxon>Obba</taxon>
    </lineage>
</organism>
<dbReference type="GO" id="GO:0052906">
    <property type="term" value="F:tRNA (guanine(37)-N1)-methyltransferase activity"/>
    <property type="evidence" value="ECO:0007669"/>
    <property type="project" value="UniProtKB-UniRule"/>
</dbReference>
<evidence type="ECO:0000313" key="14">
    <source>
        <dbReference type="Proteomes" id="UP000250043"/>
    </source>
</evidence>
<keyword evidence="6 10" id="KW-0819">tRNA processing</keyword>
<comment type="function">
    <text evidence="10">Specifically methylates the N1 position of guanosine-37 in various cytoplasmic and mitochondrial tRNAs. Methylation is not dependent on the nature of the nucleoside 5' of the target nucleoside. This is the first step in the biosynthesis of wybutosine (yW), a modified base adjacent to the anticodon of tRNAs and required for accurate decoding.</text>
</comment>
<feature type="region of interest" description="Disordered" evidence="11">
    <location>
        <begin position="307"/>
        <end position="330"/>
    </location>
</feature>
<comment type="subcellular location">
    <subcellularLocation>
        <location evidence="10">Mitochondrion matrix</location>
    </subcellularLocation>
    <subcellularLocation>
        <location evidence="10">Nucleus</location>
    </subcellularLocation>
    <subcellularLocation>
        <location evidence="10">Cytoplasm</location>
    </subcellularLocation>
    <text evidence="10">Predominantly in the mitochondria and in the nucleus.</text>
</comment>
<dbReference type="HAMAP" id="MF_03152">
    <property type="entry name" value="TRM5"/>
    <property type="match status" value="1"/>
</dbReference>
<dbReference type="EMBL" id="KV722424">
    <property type="protein sequence ID" value="OCH89560.1"/>
    <property type="molecule type" value="Genomic_DNA"/>
</dbReference>
<dbReference type="FunFam" id="3.30.300.110:FF:000001">
    <property type="entry name" value="tRNA (guanine(37)-N1)-methyltransferase"/>
    <property type="match status" value="1"/>
</dbReference>
<feature type="binding site" evidence="10">
    <location>
        <position position="340"/>
    </location>
    <ligand>
        <name>S-adenosyl-L-methionine</name>
        <dbReference type="ChEBI" id="CHEBI:59789"/>
    </ligand>
</feature>
<comment type="similarity">
    <text evidence="10">Belongs to the TRM5 / TYW2 family.</text>
</comment>
<dbReference type="OrthoDB" id="408788at2759"/>
<dbReference type="InterPro" id="IPR029063">
    <property type="entry name" value="SAM-dependent_MTases_sf"/>
</dbReference>
<keyword evidence="14" id="KW-1185">Reference proteome</keyword>
<dbReference type="GO" id="GO:0005759">
    <property type="term" value="C:mitochondrial matrix"/>
    <property type="evidence" value="ECO:0007669"/>
    <property type="project" value="UniProtKB-SubCell"/>
</dbReference>
<keyword evidence="3 10" id="KW-0489">Methyltransferase</keyword>
<sequence length="442" mass="50285">MDCLDLSPPIHRGLTEIVDRSIFRKDVDIIAAKVDVLKIQGLVRLLKDNAILQTRRYRNVFNCEGGKKLILLHFANEAQLPPNVREILEKAGAEIVPYTLKLTYDFWLADAILQSVLPEHLVEAHPAGYALVGHIAHLNINEEYLPYKRLIGQVILDKNPSVRTVVNKIQTLDEESNIFRVFKMELIAGEPEYIVDHQEQECGFTFDFTQVYWNSRLQAEHARLVDLFQPEDLVADIFAGVGPFAIPAAKKGCAIFANDLNPSSYHYLNKNIIRNNVKDLVVSSNEDGREFIRYVFRRAWDMPMPPYERRQKGKAAKRPPSQTRSLTGPGRRRITHLVMNLPQSAIEFLDAFRGVLSPDNMGDRPLSGEYSDAAAMPMIHCYCFTKFMNPDEAETDIRTRVEAALGHPLPKETSLYCVRSVAPHKDMYCISFRLPYEVAFAA</sequence>
<dbReference type="PANTHER" id="PTHR23245">
    <property type="entry name" value="TRNA METHYLTRANSFERASE"/>
    <property type="match status" value="1"/>
</dbReference>
<evidence type="ECO:0000256" key="6">
    <source>
        <dbReference type="ARBA" id="ARBA00022694"/>
    </source>
</evidence>
<evidence type="ECO:0000256" key="8">
    <source>
        <dbReference type="ARBA" id="ARBA00023242"/>
    </source>
</evidence>
<dbReference type="GO" id="GO:0002939">
    <property type="term" value="P:tRNA N1-guanine methylation"/>
    <property type="evidence" value="ECO:0007669"/>
    <property type="project" value="TreeGrafter"/>
</dbReference>
<proteinExistence type="inferred from homology"/>
<feature type="binding site" evidence="10">
    <location>
        <begin position="287"/>
        <end position="288"/>
    </location>
    <ligand>
        <name>S-adenosyl-L-methionine</name>
        <dbReference type="ChEBI" id="CHEBI:59789"/>
    </ligand>
</feature>
<dbReference type="EC" id="2.1.1.228" evidence="10"/>
<protein>
    <recommendedName>
        <fullName evidence="10">tRNA (guanine(37)-N1)-methyltransferase</fullName>
        <ecNumber evidence="10">2.1.1.228</ecNumber>
    </recommendedName>
    <alternativeName>
        <fullName evidence="10">M1G-methyltransferase</fullName>
    </alternativeName>
    <alternativeName>
        <fullName evidence="10">tRNA [GM37] methyltransferase</fullName>
    </alternativeName>
    <alternativeName>
        <fullName evidence="10">tRNA methyltransferase 5</fullName>
    </alternativeName>
</protein>
<evidence type="ECO:0000256" key="5">
    <source>
        <dbReference type="ARBA" id="ARBA00022691"/>
    </source>
</evidence>
<keyword evidence="7 10" id="KW-0496">Mitochondrion</keyword>
<dbReference type="GO" id="GO:0070901">
    <property type="term" value="P:mitochondrial tRNA methylation"/>
    <property type="evidence" value="ECO:0007669"/>
    <property type="project" value="UniProtKB-ARBA"/>
</dbReference>
<keyword evidence="2 10" id="KW-0963">Cytoplasm</keyword>
<name>A0A8E2DIQ1_9APHY</name>
<evidence type="ECO:0000256" key="7">
    <source>
        <dbReference type="ARBA" id="ARBA00023128"/>
    </source>
</evidence>
<dbReference type="InterPro" id="IPR056744">
    <property type="entry name" value="TRM5/TYW2-like_N"/>
</dbReference>
<evidence type="ECO:0000256" key="9">
    <source>
        <dbReference type="ARBA" id="ARBA00047783"/>
    </source>
</evidence>
<evidence type="ECO:0000313" key="13">
    <source>
        <dbReference type="EMBL" id="OCH89560.1"/>
    </source>
</evidence>
<dbReference type="AlphaFoldDB" id="A0A8E2DIQ1"/>
<evidence type="ECO:0000256" key="3">
    <source>
        <dbReference type="ARBA" id="ARBA00022603"/>
    </source>
</evidence>
<keyword evidence="8 10" id="KW-0539">Nucleus</keyword>
<dbReference type="Pfam" id="PF25133">
    <property type="entry name" value="TYW2_N_2"/>
    <property type="match status" value="1"/>
</dbReference>
<evidence type="ECO:0000256" key="4">
    <source>
        <dbReference type="ARBA" id="ARBA00022679"/>
    </source>
</evidence>
<comment type="similarity">
    <text evidence="1">Belongs to the class I-like SAM-binding methyltransferase superfamily. TRM5/TYW2 family.</text>
</comment>
<dbReference type="InterPro" id="IPR025792">
    <property type="entry name" value="tRNA_Gua_MeTrfase_euk"/>
</dbReference>
<feature type="binding site" evidence="10">
    <location>
        <position position="221"/>
    </location>
    <ligand>
        <name>S-adenosyl-L-methionine</name>
        <dbReference type="ChEBI" id="CHEBI:59789"/>
    </ligand>
</feature>
<dbReference type="Gene3D" id="3.30.300.110">
    <property type="entry name" value="Met-10+ protein-like domains"/>
    <property type="match status" value="1"/>
</dbReference>
<dbReference type="Gene3D" id="3.40.50.150">
    <property type="entry name" value="Vaccinia Virus protein VP39"/>
    <property type="match status" value="1"/>
</dbReference>
<dbReference type="SUPFAM" id="SSF53335">
    <property type="entry name" value="S-adenosyl-L-methionine-dependent methyltransferases"/>
    <property type="match status" value="1"/>
</dbReference>
<comment type="subunit">
    <text evidence="10">Monomer.</text>
</comment>